<keyword evidence="4 6" id="KW-0949">S-adenosyl-L-methionine</keyword>
<comment type="similarity">
    <text evidence="6">Belongs to the class I-like SAM-binding methyltransferase superfamily. C5-methyltransferase family.</text>
</comment>
<dbReference type="InterPro" id="IPR001525">
    <property type="entry name" value="C5_MeTfrase"/>
</dbReference>
<keyword evidence="5" id="KW-0680">Restriction system</keyword>
<dbReference type="GO" id="GO:0032259">
    <property type="term" value="P:methylation"/>
    <property type="evidence" value="ECO:0007669"/>
    <property type="project" value="UniProtKB-KW"/>
</dbReference>
<dbReference type="REBASE" id="374379">
    <property type="entry name" value="M.Mse16018ORF20050P"/>
</dbReference>
<dbReference type="InterPro" id="IPR050390">
    <property type="entry name" value="C5-Methyltransferase"/>
</dbReference>
<evidence type="ECO:0000256" key="5">
    <source>
        <dbReference type="ARBA" id="ARBA00022747"/>
    </source>
</evidence>
<evidence type="ECO:0000313" key="8">
    <source>
        <dbReference type="Proteomes" id="UP000466632"/>
    </source>
</evidence>
<dbReference type="Gene3D" id="3.40.50.150">
    <property type="entry name" value="Vaccinia Virus protein VP39"/>
    <property type="match status" value="1"/>
</dbReference>
<dbReference type="GO" id="GO:0003677">
    <property type="term" value="F:DNA binding"/>
    <property type="evidence" value="ECO:0007669"/>
    <property type="project" value="TreeGrafter"/>
</dbReference>
<keyword evidence="8" id="KW-1185">Reference proteome</keyword>
<dbReference type="EMBL" id="AP022582">
    <property type="protein sequence ID" value="BBY01506.1"/>
    <property type="molecule type" value="Genomic_DNA"/>
</dbReference>
<evidence type="ECO:0000256" key="4">
    <source>
        <dbReference type="ARBA" id="ARBA00022691"/>
    </source>
</evidence>
<dbReference type="PANTHER" id="PTHR10629:SF52">
    <property type="entry name" value="DNA (CYTOSINE-5)-METHYLTRANSFERASE 1"/>
    <property type="match status" value="1"/>
</dbReference>
<organism evidence="7 8">
    <name type="scientific">Mycobacterium seoulense</name>
    <dbReference type="NCBI Taxonomy" id="386911"/>
    <lineage>
        <taxon>Bacteria</taxon>
        <taxon>Bacillati</taxon>
        <taxon>Actinomycetota</taxon>
        <taxon>Actinomycetes</taxon>
        <taxon>Mycobacteriales</taxon>
        <taxon>Mycobacteriaceae</taxon>
        <taxon>Mycobacterium</taxon>
    </lineage>
</organism>
<protein>
    <recommendedName>
        <fullName evidence="1">DNA (cytosine-5-)-methyltransferase</fullName>
        <ecNumber evidence="1">2.1.1.37</ecNumber>
    </recommendedName>
</protein>
<gene>
    <name evidence="7" type="ORF">MSEO_20050</name>
</gene>
<evidence type="ECO:0000313" key="7">
    <source>
        <dbReference type="EMBL" id="BBY01506.1"/>
    </source>
</evidence>
<evidence type="ECO:0000256" key="6">
    <source>
        <dbReference type="PROSITE-ProRule" id="PRU01016"/>
    </source>
</evidence>
<dbReference type="Proteomes" id="UP000466632">
    <property type="component" value="Chromosome"/>
</dbReference>
<dbReference type="GO" id="GO:0044027">
    <property type="term" value="P:negative regulation of gene expression via chromosomal CpG island methylation"/>
    <property type="evidence" value="ECO:0007669"/>
    <property type="project" value="TreeGrafter"/>
</dbReference>
<dbReference type="PANTHER" id="PTHR10629">
    <property type="entry name" value="CYTOSINE-SPECIFIC METHYLTRANSFERASE"/>
    <property type="match status" value="1"/>
</dbReference>
<dbReference type="Gene3D" id="3.90.120.10">
    <property type="entry name" value="DNA Methylase, subunit A, domain 2"/>
    <property type="match status" value="1"/>
</dbReference>
<comment type="caution">
    <text evidence="6">Lacks conserved residue(s) required for the propagation of feature annotation.</text>
</comment>
<dbReference type="GO" id="GO:0003886">
    <property type="term" value="F:DNA (cytosine-5-)-methyltransferase activity"/>
    <property type="evidence" value="ECO:0007669"/>
    <property type="project" value="UniProtKB-EC"/>
</dbReference>
<dbReference type="PROSITE" id="PS51679">
    <property type="entry name" value="SAM_MT_C5"/>
    <property type="match status" value="1"/>
</dbReference>
<accession>A0A7I7NXV6</accession>
<evidence type="ECO:0000256" key="3">
    <source>
        <dbReference type="ARBA" id="ARBA00022679"/>
    </source>
</evidence>
<name>A0A7I7NXV6_9MYCO</name>
<dbReference type="KEGG" id="mseo:MSEO_20050"/>
<reference evidence="7 8" key="1">
    <citation type="journal article" date="2019" name="Emerg. Microbes Infect.">
        <title>Comprehensive subspecies identification of 175 nontuberculous mycobacteria species based on 7547 genomic profiles.</title>
        <authorList>
            <person name="Matsumoto Y."/>
            <person name="Kinjo T."/>
            <person name="Motooka D."/>
            <person name="Nabeya D."/>
            <person name="Jung N."/>
            <person name="Uechi K."/>
            <person name="Horii T."/>
            <person name="Iida T."/>
            <person name="Fujita J."/>
            <person name="Nakamura S."/>
        </authorList>
    </citation>
    <scope>NUCLEOTIDE SEQUENCE [LARGE SCALE GENOMIC DNA]</scope>
    <source>
        <strain evidence="7 8">JCM 16018</strain>
    </source>
</reference>
<proteinExistence type="inferred from homology"/>
<dbReference type="InterPro" id="IPR029063">
    <property type="entry name" value="SAM-dependent_MTases_sf"/>
</dbReference>
<keyword evidence="3 6" id="KW-0808">Transferase</keyword>
<evidence type="ECO:0000256" key="1">
    <source>
        <dbReference type="ARBA" id="ARBA00011975"/>
    </source>
</evidence>
<evidence type="ECO:0000256" key="2">
    <source>
        <dbReference type="ARBA" id="ARBA00022603"/>
    </source>
</evidence>
<sequence length="222" mass="25043">MKKEGDPAERYDVEAYIVNAADYGVPQVRWRVFVVGVRRDQALEWKFPDKTHSRYGLHRAQKEGTYWRQHSLKADPTRVIPCSDKEDDLERWLTLRDAIGDLPEPVEGVEAQGWLHHKGHPGARIYMGHTPNDLDRPAKTVKAGVHGVPGGESVLRQDDGSVRYLTVRETARIMTFPDTWQLHGPRGEQMRQLGNAVPVRLGRIVADSIAEALVKSAEPRSA</sequence>
<dbReference type="GO" id="GO:0009307">
    <property type="term" value="P:DNA restriction-modification system"/>
    <property type="evidence" value="ECO:0007669"/>
    <property type="project" value="UniProtKB-KW"/>
</dbReference>
<keyword evidence="2 6" id="KW-0489">Methyltransferase</keyword>
<dbReference type="SUPFAM" id="SSF53335">
    <property type="entry name" value="S-adenosyl-L-methionine-dependent methyltransferases"/>
    <property type="match status" value="1"/>
</dbReference>
<dbReference type="Pfam" id="PF00145">
    <property type="entry name" value="DNA_methylase"/>
    <property type="match status" value="1"/>
</dbReference>
<dbReference type="EC" id="2.1.1.37" evidence="1"/>
<dbReference type="AlphaFoldDB" id="A0A7I7NXV6"/>
<dbReference type="InterPro" id="IPR031303">
    <property type="entry name" value="C5_meth_CS"/>
</dbReference>
<dbReference type="PROSITE" id="PS00095">
    <property type="entry name" value="C5_MTASE_2"/>
    <property type="match status" value="1"/>
</dbReference>